<sequence>MQRGHGRDTFSESSFFANSQNFTINGGQFYAFAGSRHGQNRSTYVTFNTFRVIPMRKLYMLSVISIREGSRFNTATRKKSEVLVQVFEGPKAEQMWRKTLQLSRRLVNAHVLNIVGISSTFAASSDPHYIVFDGMGSRNTRNTRHFMASMLRKGARETTTVGMRVVYGIASALDYISKAVMPLADLNKDELEVFSDDTGHTRLAFAPDNSDFAATNPRSIWAPTDAGICDSLIKKIFNDANRAVHRYVAAKKNEYDMSVFACASTARHGSDSPWTLRAVDDSSRCEIVWNSSGFSGSSLAYICQSYNDLIHAETHDNDCLQLPCLSGPEGFYGHACSLRGYVREEVTLTPDRSRSAVVIFQRPSPGERCRLCGEVLPAPPMNNVIDTHIASKKFSNDPELQKIHRFSGRHALRRF</sequence>
<gene>
    <name evidence="1" type="ORF">BT96DRAFT_1011822</name>
</gene>
<dbReference type="AlphaFoldDB" id="A0A6A4II01"/>
<evidence type="ECO:0000313" key="2">
    <source>
        <dbReference type="Proteomes" id="UP000799118"/>
    </source>
</evidence>
<reference evidence="1" key="1">
    <citation type="journal article" date="2019" name="Environ. Microbiol.">
        <title>Fungal ecological strategies reflected in gene transcription - a case study of two litter decomposers.</title>
        <authorList>
            <person name="Barbi F."/>
            <person name="Kohler A."/>
            <person name="Barry K."/>
            <person name="Baskaran P."/>
            <person name="Daum C."/>
            <person name="Fauchery L."/>
            <person name="Ihrmark K."/>
            <person name="Kuo A."/>
            <person name="LaButti K."/>
            <person name="Lipzen A."/>
            <person name="Morin E."/>
            <person name="Grigoriev I.V."/>
            <person name="Henrissat B."/>
            <person name="Lindahl B."/>
            <person name="Martin F."/>
        </authorList>
    </citation>
    <scope>NUCLEOTIDE SEQUENCE</scope>
    <source>
        <strain evidence="1">JB14</strain>
    </source>
</reference>
<organism evidence="1 2">
    <name type="scientific">Gymnopus androsaceus JB14</name>
    <dbReference type="NCBI Taxonomy" id="1447944"/>
    <lineage>
        <taxon>Eukaryota</taxon>
        <taxon>Fungi</taxon>
        <taxon>Dikarya</taxon>
        <taxon>Basidiomycota</taxon>
        <taxon>Agaricomycotina</taxon>
        <taxon>Agaricomycetes</taxon>
        <taxon>Agaricomycetidae</taxon>
        <taxon>Agaricales</taxon>
        <taxon>Marasmiineae</taxon>
        <taxon>Omphalotaceae</taxon>
        <taxon>Gymnopus</taxon>
    </lineage>
</organism>
<dbReference type="EMBL" id="ML769385">
    <property type="protein sequence ID" value="KAE9410246.1"/>
    <property type="molecule type" value="Genomic_DNA"/>
</dbReference>
<dbReference type="OrthoDB" id="3026831at2759"/>
<protein>
    <submittedName>
        <fullName evidence="1">Uncharacterized protein</fullName>
    </submittedName>
</protein>
<dbReference type="Proteomes" id="UP000799118">
    <property type="component" value="Unassembled WGS sequence"/>
</dbReference>
<keyword evidence="2" id="KW-1185">Reference proteome</keyword>
<proteinExistence type="predicted"/>
<name>A0A6A4II01_9AGAR</name>
<evidence type="ECO:0000313" key="1">
    <source>
        <dbReference type="EMBL" id="KAE9410246.1"/>
    </source>
</evidence>
<accession>A0A6A4II01</accession>